<dbReference type="InterPro" id="IPR036890">
    <property type="entry name" value="HATPase_C_sf"/>
</dbReference>
<evidence type="ECO:0000256" key="3">
    <source>
        <dbReference type="ARBA" id="ARBA00012438"/>
    </source>
</evidence>
<dbReference type="InterPro" id="IPR003594">
    <property type="entry name" value="HATPase_dom"/>
</dbReference>
<dbReference type="InterPro" id="IPR036097">
    <property type="entry name" value="HisK_dim/P_sf"/>
</dbReference>
<dbReference type="InterPro" id="IPR003661">
    <property type="entry name" value="HisK_dim/P_dom"/>
</dbReference>
<comment type="catalytic activity">
    <reaction evidence="1">
        <text>ATP + protein L-histidine = ADP + protein N-phospho-L-histidine.</text>
        <dbReference type="EC" id="2.7.13.3"/>
    </reaction>
</comment>
<keyword evidence="5" id="KW-0902">Two-component regulatory system</keyword>
<dbReference type="Pfam" id="PF02518">
    <property type="entry name" value="HATPase_c"/>
    <property type="match status" value="1"/>
</dbReference>
<reference evidence="7" key="1">
    <citation type="journal article" date="2009" name="PLoS Genet.">
        <title>Sequencing, mapping, and analysis of 27,455 maize full-length cDNAs.</title>
        <authorList>
            <person name="Soderlund C."/>
            <person name="Descour A."/>
            <person name="Kudrna D."/>
            <person name="Bomhoff M."/>
            <person name="Boyd L."/>
            <person name="Currie J."/>
            <person name="Angelova A."/>
            <person name="Collura K."/>
            <person name="Wissotski M."/>
            <person name="Ashley E."/>
            <person name="Morrow D."/>
            <person name="Fernandes J."/>
            <person name="Walbot V."/>
            <person name="Yu Y."/>
        </authorList>
    </citation>
    <scope>NUCLEOTIDE SEQUENCE</scope>
    <source>
        <strain evidence="7">B73</strain>
    </source>
</reference>
<dbReference type="AlphaFoldDB" id="C0HJ18"/>
<dbReference type="EC" id="2.7.13.3" evidence="3"/>
<dbReference type="SUPFAM" id="SSF55874">
    <property type="entry name" value="ATPase domain of HSP90 chaperone/DNA topoisomerase II/histidine kinase"/>
    <property type="match status" value="1"/>
</dbReference>
<dbReference type="SMART" id="SM00387">
    <property type="entry name" value="HATPase_c"/>
    <property type="match status" value="1"/>
</dbReference>
<keyword evidence="4" id="KW-0597">Phosphoprotein</keyword>
<dbReference type="Gene3D" id="1.10.287.130">
    <property type="match status" value="1"/>
</dbReference>
<dbReference type="InterPro" id="IPR050956">
    <property type="entry name" value="2C_system_His_kinase"/>
</dbReference>
<dbReference type="EMBL" id="BT062324">
    <property type="protein sequence ID" value="ACN27021.1"/>
    <property type="molecule type" value="mRNA"/>
</dbReference>
<name>C0HJ18_MAIZE</name>
<dbReference type="InterPro" id="IPR005467">
    <property type="entry name" value="His_kinase_dom"/>
</dbReference>
<feature type="domain" description="Histidine kinase" evidence="6">
    <location>
        <begin position="6"/>
        <end position="226"/>
    </location>
</feature>
<dbReference type="SMART" id="SM00388">
    <property type="entry name" value="HisKA"/>
    <property type="match status" value="1"/>
</dbReference>
<dbReference type="SUPFAM" id="SSF47384">
    <property type="entry name" value="Homodimeric domain of signal transducing histidine kinase"/>
    <property type="match status" value="1"/>
</dbReference>
<evidence type="ECO:0000256" key="1">
    <source>
        <dbReference type="ARBA" id="ARBA00000085"/>
    </source>
</evidence>
<accession>C0HJ18</accession>
<dbReference type="Pfam" id="PF00512">
    <property type="entry name" value="HisKA"/>
    <property type="match status" value="1"/>
</dbReference>
<dbReference type="PANTHER" id="PTHR43719">
    <property type="entry name" value="TWO-COMPONENT HISTIDINE KINASE"/>
    <property type="match status" value="1"/>
</dbReference>
<dbReference type="CDD" id="cd00082">
    <property type="entry name" value="HisKA"/>
    <property type="match status" value="1"/>
</dbReference>
<sequence>MKELAYICQEIKNPLSGIRFTNSLLQMTDLNDDQRQFLETSSACEKQMSKIVKDASLKSIEDGSLVLEKSEFSLGDVMNAVVSQTMSLLRERDLQLIRDIPDEIKDASAYGDQFRIQQVLADFLLSMAQSAPSENGWVEIQVRPNVKQNYDGTDTELFIFRFACPGEGLPADIVQDMFSNSQWSTQEGVGLSTCRKILKLMGGEVQYIRESERSFFLIVLELPQPRLAAGRENQLIC</sequence>
<dbReference type="PANTHER" id="PTHR43719:SF12">
    <property type="entry name" value="PHYTOCHROME B-RELATED"/>
    <property type="match status" value="1"/>
</dbReference>
<evidence type="ECO:0000259" key="6">
    <source>
        <dbReference type="PROSITE" id="PS50109"/>
    </source>
</evidence>
<dbReference type="GO" id="GO:0000155">
    <property type="term" value="F:phosphorelay sensor kinase activity"/>
    <property type="evidence" value="ECO:0007669"/>
    <property type="project" value="InterPro"/>
</dbReference>
<evidence type="ECO:0000256" key="5">
    <source>
        <dbReference type="ARBA" id="ARBA00023012"/>
    </source>
</evidence>
<dbReference type="Gene3D" id="3.30.565.10">
    <property type="entry name" value="Histidine kinase-like ATPase, C-terminal domain"/>
    <property type="match status" value="1"/>
</dbReference>
<evidence type="ECO:0000256" key="2">
    <source>
        <dbReference type="ARBA" id="ARBA00011738"/>
    </source>
</evidence>
<dbReference type="ExpressionAtlas" id="C0HJ18">
    <property type="expression patterns" value="baseline and differential"/>
</dbReference>
<evidence type="ECO:0000256" key="4">
    <source>
        <dbReference type="ARBA" id="ARBA00022553"/>
    </source>
</evidence>
<organism evidence="7">
    <name type="scientific">Zea mays</name>
    <name type="common">Maize</name>
    <dbReference type="NCBI Taxonomy" id="4577"/>
    <lineage>
        <taxon>Eukaryota</taxon>
        <taxon>Viridiplantae</taxon>
        <taxon>Streptophyta</taxon>
        <taxon>Embryophyta</taxon>
        <taxon>Tracheophyta</taxon>
        <taxon>Spermatophyta</taxon>
        <taxon>Magnoliopsida</taxon>
        <taxon>Liliopsida</taxon>
        <taxon>Poales</taxon>
        <taxon>Poaceae</taxon>
        <taxon>PACMAD clade</taxon>
        <taxon>Panicoideae</taxon>
        <taxon>Andropogonodae</taxon>
        <taxon>Andropogoneae</taxon>
        <taxon>Tripsacinae</taxon>
        <taxon>Zea</taxon>
    </lineage>
</organism>
<protein>
    <recommendedName>
        <fullName evidence="3">histidine kinase</fullName>
        <ecNumber evidence="3">2.7.13.3</ecNumber>
    </recommendedName>
</protein>
<dbReference type="FunFam" id="3.30.565.10:FF:000044">
    <property type="entry name" value="Phytochrome"/>
    <property type="match status" value="1"/>
</dbReference>
<dbReference type="PROSITE" id="PS50109">
    <property type="entry name" value="HIS_KIN"/>
    <property type="match status" value="1"/>
</dbReference>
<comment type="subunit">
    <text evidence="2">Homodimer.</text>
</comment>
<evidence type="ECO:0000313" key="7">
    <source>
        <dbReference type="EMBL" id="ACN27021.1"/>
    </source>
</evidence>
<proteinExistence type="evidence at transcript level"/>